<gene>
    <name evidence="2" type="ORF">PCOR1329_LOCUS55469</name>
</gene>
<name>A0ABN9V861_9DINO</name>
<feature type="non-terminal residue" evidence="2">
    <location>
        <position position="303"/>
    </location>
</feature>
<feature type="non-terminal residue" evidence="2">
    <location>
        <position position="1"/>
    </location>
</feature>
<organism evidence="2 3">
    <name type="scientific">Prorocentrum cordatum</name>
    <dbReference type="NCBI Taxonomy" id="2364126"/>
    <lineage>
        <taxon>Eukaryota</taxon>
        <taxon>Sar</taxon>
        <taxon>Alveolata</taxon>
        <taxon>Dinophyceae</taxon>
        <taxon>Prorocentrales</taxon>
        <taxon>Prorocentraceae</taxon>
        <taxon>Prorocentrum</taxon>
    </lineage>
</organism>
<comment type="caution">
    <text evidence="2">The sequence shown here is derived from an EMBL/GenBank/DDBJ whole genome shotgun (WGS) entry which is preliminary data.</text>
</comment>
<accession>A0ABN9V861</accession>
<feature type="compositionally biased region" description="Gly residues" evidence="1">
    <location>
        <begin position="294"/>
        <end position="303"/>
    </location>
</feature>
<evidence type="ECO:0000256" key="1">
    <source>
        <dbReference type="SAM" id="MobiDB-lite"/>
    </source>
</evidence>
<dbReference type="Proteomes" id="UP001189429">
    <property type="component" value="Unassembled WGS sequence"/>
</dbReference>
<reference evidence="2" key="1">
    <citation type="submission" date="2023-10" db="EMBL/GenBank/DDBJ databases">
        <authorList>
            <person name="Chen Y."/>
            <person name="Shah S."/>
            <person name="Dougan E. K."/>
            <person name="Thang M."/>
            <person name="Chan C."/>
        </authorList>
    </citation>
    <scope>NUCLEOTIDE SEQUENCE [LARGE SCALE GENOMIC DNA]</scope>
</reference>
<evidence type="ECO:0000313" key="3">
    <source>
        <dbReference type="Proteomes" id="UP001189429"/>
    </source>
</evidence>
<keyword evidence="3" id="KW-1185">Reference proteome</keyword>
<protein>
    <submittedName>
        <fullName evidence="2">Uncharacterized protein</fullName>
    </submittedName>
</protein>
<feature type="region of interest" description="Disordered" evidence="1">
    <location>
        <begin position="271"/>
        <end position="303"/>
    </location>
</feature>
<sequence length="303" mass="32642">WVVLASRVCPADMGSEGAGGAAAVAAKVAAAATAADEDVDADGPLVCGTCGGSIADEDLRVNGAAMKPYHSWRLSGEQFLQAKAREQGASKALSSYKAQHPREYKYKLMEIRPPHAPGSSAARRGAFQRQAAESFLEEIKQYERVSKQRYVFMLGERAFMAWFIREELYSKEEAQKKWNESVADRRVSRVTENGILKLAVQGHTTFVHETGTERSSIQKREKHGSPQAVEAAARASKRVRGAGHQLFAASGGQYFKDGAATFSSWKQCGRGRGSSCGGRASSAWSDDEGDGGDTDGGIAGEDW</sequence>
<proteinExistence type="predicted"/>
<evidence type="ECO:0000313" key="2">
    <source>
        <dbReference type="EMBL" id="CAK0868961.1"/>
    </source>
</evidence>
<dbReference type="EMBL" id="CAUYUJ010016803">
    <property type="protein sequence ID" value="CAK0868961.1"/>
    <property type="molecule type" value="Genomic_DNA"/>
</dbReference>